<evidence type="ECO:0000256" key="1">
    <source>
        <dbReference type="SAM" id="Phobius"/>
    </source>
</evidence>
<dbReference type="GO" id="GO:0004175">
    <property type="term" value="F:endopeptidase activity"/>
    <property type="evidence" value="ECO:0007669"/>
    <property type="project" value="UniProtKB-ARBA"/>
</dbReference>
<evidence type="ECO:0000259" key="2">
    <source>
        <dbReference type="Pfam" id="PF02517"/>
    </source>
</evidence>
<proteinExistence type="predicted"/>
<accession>A0AA45WKK3</accession>
<name>A0AA45WKK3_9AQUI</name>
<keyword evidence="1" id="KW-0812">Transmembrane</keyword>
<sequence length="163" mass="19105">MSFLNLYLLLVISLILSKFYNGFYYFSFFILNLPLIFYDIKKFGFFSVKGIIASFLLSALYLPFLNFSVFPTNQVVQILAEEIFFRGYIQNELLKIYNPFKSIVLSSILFMVAHLILNPSIFSGLTIFPSIIFGYLYFYSKSVISSFIFHLFSNWFFLSQFSN</sequence>
<dbReference type="EMBL" id="FXTX01000004">
    <property type="protein sequence ID" value="SMP06856.1"/>
    <property type="molecule type" value="Genomic_DNA"/>
</dbReference>
<keyword evidence="1" id="KW-1133">Transmembrane helix</keyword>
<feature type="transmembrane region" description="Helical" evidence="1">
    <location>
        <begin position="135"/>
        <end position="157"/>
    </location>
</feature>
<dbReference type="AlphaFoldDB" id="A0AA45WKK3"/>
<feature type="transmembrane region" description="Helical" evidence="1">
    <location>
        <begin position="103"/>
        <end position="128"/>
    </location>
</feature>
<dbReference type="InterPro" id="IPR003675">
    <property type="entry name" value="Rce1/LyrA-like_dom"/>
</dbReference>
<dbReference type="Pfam" id="PF02517">
    <property type="entry name" value="Rce1-like"/>
    <property type="match status" value="1"/>
</dbReference>
<organism evidence="3 4">
    <name type="scientific">Venenivibrio stagnispumantis</name>
    <dbReference type="NCBI Taxonomy" id="407998"/>
    <lineage>
        <taxon>Bacteria</taxon>
        <taxon>Pseudomonadati</taxon>
        <taxon>Aquificota</taxon>
        <taxon>Aquificia</taxon>
        <taxon>Aquificales</taxon>
        <taxon>Hydrogenothermaceae</taxon>
        <taxon>Venenivibrio</taxon>
    </lineage>
</organism>
<protein>
    <recommendedName>
        <fullName evidence="2">CAAX prenyl protease 2/Lysostaphin resistance protein A-like domain-containing protein</fullName>
    </recommendedName>
</protein>
<keyword evidence="4" id="KW-1185">Reference proteome</keyword>
<gene>
    <name evidence="3" type="ORF">SAMN06264868_10499</name>
</gene>
<dbReference type="GO" id="GO:0080120">
    <property type="term" value="P:CAAX-box protein maturation"/>
    <property type="evidence" value="ECO:0007669"/>
    <property type="project" value="UniProtKB-ARBA"/>
</dbReference>
<comment type="caution">
    <text evidence="3">The sequence shown here is derived from an EMBL/GenBank/DDBJ whole genome shotgun (WGS) entry which is preliminary data.</text>
</comment>
<dbReference type="Proteomes" id="UP001157947">
    <property type="component" value="Unassembled WGS sequence"/>
</dbReference>
<reference evidence="3" key="1">
    <citation type="submission" date="2017-05" db="EMBL/GenBank/DDBJ databases">
        <authorList>
            <person name="Varghese N."/>
            <person name="Submissions S."/>
        </authorList>
    </citation>
    <scope>NUCLEOTIDE SEQUENCE</scope>
    <source>
        <strain evidence="3">DSM 18763</strain>
    </source>
</reference>
<feature type="transmembrane region" description="Helical" evidence="1">
    <location>
        <begin position="43"/>
        <end position="64"/>
    </location>
</feature>
<feature type="transmembrane region" description="Helical" evidence="1">
    <location>
        <begin position="6"/>
        <end position="31"/>
    </location>
</feature>
<evidence type="ECO:0000313" key="3">
    <source>
        <dbReference type="EMBL" id="SMP06856.1"/>
    </source>
</evidence>
<feature type="domain" description="CAAX prenyl protease 2/Lysostaphin resistance protein A-like" evidence="2">
    <location>
        <begin position="68"/>
        <end position="156"/>
    </location>
</feature>
<evidence type="ECO:0000313" key="4">
    <source>
        <dbReference type="Proteomes" id="UP001157947"/>
    </source>
</evidence>
<keyword evidence="1" id="KW-0472">Membrane</keyword>